<keyword evidence="10" id="KW-0066">ATP synthesis</keyword>
<keyword evidence="9 11" id="KW-0472">Membrane</keyword>
<keyword evidence="8" id="KW-0406">Ion transport</keyword>
<dbReference type="GO" id="GO:0015986">
    <property type="term" value="P:proton motive force-driven ATP synthesis"/>
    <property type="evidence" value="ECO:0007669"/>
    <property type="project" value="InterPro"/>
</dbReference>
<evidence type="ECO:0000256" key="4">
    <source>
        <dbReference type="ARBA" id="ARBA00022547"/>
    </source>
</evidence>
<name>A0A8F5DQI9_9BILA</name>
<dbReference type="SUPFAM" id="SSF81336">
    <property type="entry name" value="F1F0 ATP synthase subunit A"/>
    <property type="match status" value="1"/>
</dbReference>
<dbReference type="Gene3D" id="1.20.120.220">
    <property type="entry name" value="ATP synthase, F0 complex, subunit A"/>
    <property type="match status" value="1"/>
</dbReference>
<comment type="similarity">
    <text evidence="2">Belongs to the ATPase A chain family.</text>
</comment>
<keyword evidence="4" id="KW-0138">CF(0)</keyword>
<sequence length="270" mass="32577">MFSLFVVLLLSYRYYNLFLPNSTMLYNNMMYQHMNMSTMDWSTFYSITSSLSLIIYLMLYLYMPKKLNFNSRWFTFLKKFNGMNLLSKHKSYTIVMVISLLITINNLYSIMSFNWAPSTQYWFMLMISTMFLFSIWLTMIMRGGMKLFGQMVPMSWYLINFTIWMFHNLSFFIRFISLPFRMMMNLVVGCFIVEFVKSNFSMTSIISIYELFVITIQSIVFIILCNMYYVEMVIIPEWKQHQSNYSYLPSVKFKSTVKLLVFFIMNIFKK</sequence>
<dbReference type="InterPro" id="IPR000568">
    <property type="entry name" value="ATP_synth_F0_asu"/>
</dbReference>
<feature type="transmembrane region" description="Helical" evidence="11">
    <location>
        <begin position="92"/>
        <end position="115"/>
    </location>
</feature>
<feature type="transmembrane region" description="Helical" evidence="11">
    <location>
        <begin position="44"/>
        <end position="63"/>
    </location>
</feature>
<dbReference type="AlphaFoldDB" id="A0A8F5DQI9"/>
<keyword evidence="3" id="KW-0813">Transport</keyword>
<keyword evidence="12" id="KW-0496">Mitochondrion</keyword>
<reference evidence="12" key="1">
    <citation type="journal article" date="2021" name="Life">
        <title>Mitogenomics and Evolutionary History of Rodent Whipworms (Trichuris spp.) Originating from Three Biogeographic Regions.</title>
        <authorList>
            <person name="Petruzela J."/>
            <person name="Ribas A."/>
            <person name="de Bellocq J.G."/>
        </authorList>
    </citation>
    <scope>NUCLEOTIDE SEQUENCE</scope>
</reference>
<evidence type="ECO:0000256" key="5">
    <source>
        <dbReference type="ARBA" id="ARBA00022692"/>
    </source>
</evidence>
<evidence type="ECO:0000256" key="8">
    <source>
        <dbReference type="ARBA" id="ARBA00023065"/>
    </source>
</evidence>
<keyword evidence="5 11" id="KW-0812">Transmembrane</keyword>
<evidence type="ECO:0000256" key="2">
    <source>
        <dbReference type="ARBA" id="ARBA00006810"/>
    </source>
</evidence>
<evidence type="ECO:0000256" key="11">
    <source>
        <dbReference type="SAM" id="Phobius"/>
    </source>
</evidence>
<dbReference type="InterPro" id="IPR035908">
    <property type="entry name" value="F0_ATP_A_sf"/>
</dbReference>
<dbReference type="GO" id="GO:0045259">
    <property type="term" value="C:proton-transporting ATP synthase complex"/>
    <property type="evidence" value="ECO:0007669"/>
    <property type="project" value="UniProtKB-KW"/>
</dbReference>
<evidence type="ECO:0000256" key="7">
    <source>
        <dbReference type="ARBA" id="ARBA00022989"/>
    </source>
</evidence>
<protein>
    <submittedName>
        <fullName evidence="12">ATP synthase membrane subunit 6</fullName>
    </submittedName>
</protein>
<evidence type="ECO:0000256" key="6">
    <source>
        <dbReference type="ARBA" id="ARBA00022781"/>
    </source>
</evidence>
<gene>
    <name evidence="12" type="primary">ATP6</name>
</gene>
<evidence type="ECO:0000256" key="10">
    <source>
        <dbReference type="ARBA" id="ARBA00023310"/>
    </source>
</evidence>
<keyword evidence="6" id="KW-0375">Hydrogen ion transport</keyword>
<geneLocation type="mitochondrion" evidence="12"/>
<evidence type="ECO:0000256" key="9">
    <source>
        <dbReference type="ARBA" id="ARBA00023136"/>
    </source>
</evidence>
<feature type="transmembrane region" description="Helical" evidence="11">
    <location>
        <begin position="208"/>
        <end position="230"/>
    </location>
</feature>
<evidence type="ECO:0000256" key="3">
    <source>
        <dbReference type="ARBA" id="ARBA00022448"/>
    </source>
</evidence>
<comment type="subcellular location">
    <subcellularLocation>
        <location evidence="1">Membrane</location>
        <topology evidence="1">Multi-pass membrane protein</topology>
    </subcellularLocation>
</comment>
<organism evidence="12">
    <name type="scientific">Trichuris arvicolae</name>
    <dbReference type="NCBI Taxonomy" id="153940"/>
    <lineage>
        <taxon>Eukaryota</taxon>
        <taxon>Metazoa</taxon>
        <taxon>Ecdysozoa</taxon>
        <taxon>Nematoda</taxon>
        <taxon>Enoplea</taxon>
        <taxon>Dorylaimia</taxon>
        <taxon>Trichinellida</taxon>
        <taxon>Trichuridae</taxon>
        <taxon>Trichuris</taxon>
    </lineage>
</organism>
<evidence type="ECO:0000313" key="12">
    <source>
        <dbReference type="EMBL" id="QXJ80291.1"/>
    </source>
</evidence>
<dbReference type="GO" id="GO:0015078">
    <property type="term" value="F:proton transmembrane transporter activity"/>
    <property type="evidence" value="ECO:0007669"/>
    <property type="project" value="InterPro"/>
</dbReference>
<feature type="transmembrane region" description="Helical" evidence="11">
    <location>
        <begin position="121"/>
        <end position="140"/>
    </location>
</feature>
<evidence type="ECO:0000256" key="1">
    <source>
        <dbReference type="ARBA" id="ARBA00004141"/>
    </source>
</evidence>
<dbReference type="PRINTS" id="PR00123">
    <property type="entry name" value="ATPASEA"/>
</dbReference>
<accession>A0A8F5DQI9</accession>
<keyword evidence="7 11" id="KW-1133">Transmembrane helix</keyword>
<proteinExistence type="inferred from homology"/>
<dbReference type="EMBL" id="MZ229684">
    <property type="protein sequence ID" value="QXJ80291.1"/>
    <property type="molecule type" value="Genomic_DNA"/>
</dbReference>